<comment type="caution">
    <text evidence="2">The sequence shown here is derived from an EMBL/GenBank/DDBJ whole genome shotgun (WGS) entry which is preliminary data.</text>
</comment>
<organism evidence="2 3">
    <name type="scientific">Elysia crispata</name>
    <name type="common">lettuce slug</name>
    <dbReference type="NCBI Taxonomy" id="231223"/>
    <lineage>
        <taxon>Eukaryota</taxon>
        <taxon>Metazoa</taxon>
        <taxon>Spiralia</taxon>
        <taxon>Lophotrochozoa</taxon>
        <taxon>Mollusca</taxon>
        <taxon>Gastropoda</taxon>
        <taxon>Heterobranchia</taxon>
        <taxon>Euthyneura</taxon>
        <taxon>Panpulmonata</taxon>
        <taxon>Sacoglossa</taxon>
        <taxon>Placobranchoidea</taxon>
        <taxon>Plakobranchidae</taxon>
        <taxon>Elysia</taxon>
    </lineage>
</organism>
<reference evidence="2" key="1">
    <citation type="journal article" date="2023" name="G3 (Bethesda)">
        <title>A reference genome for the long-term kleptoplast-retaining sea slug Elysia crispata morphotype clarki.</title>
        <authorList>
            <person name="Eastman K.E."/>
            <person name="Pendleton A.L."/>
            <person name="Shaikh M.A."/>
            <person name="Suttiyut T."/>
            <person name="Ogas R."/>
            <person name="Tomko P."/>
            <person name="Gavelis G."/>
            <person name="Widhalm J.R."/>
            <person name="Wisecaver J.H."/>
        </authorList>
    </citation>
    <scope>NUCLEOTIDE SEQUENCE</scope>
    <source>
        <strain evidence="2">ECLA1</strain>
    </source>
</reference>
<dbReference type="EMBL" id="JAWDGP010001166">
    <property type="protein sequence ID" value="KAK3793841.1"/>
    <property type="molecule type" value="Genomic_DNA"/>
</dbReference>
<accession>A0AAE1AUV5</accession>
<dbReference type="AlphaFoldDB" id="A0AAE1AUV5"/>
<name>A0AAE1AUV5_9GAST</name>
<evidence type="ECO:0000313" key="2">
    <source>
        <dbReference type="EMBL" id="KAK3793841.1"/>
    </source>
</evidence>
<feature type="region of interest" description="Disordered" evidence="1">
    <location>
        <begin position="1"/>
        <end position="58"/>
    </location>
</feature>
<proteinExistence type="predicted"/>
<dbReference type="Proteomes" id="UP001283361">
    <property type="component" value="Unassembled WGS sequence"/>
</dbReference>
<sequence length="76" mass="8785">MWQPGRGRGKDASIERDVDGVPDRSMWQPGRGRGKDASIERDVDGVPDRSMWQPGRSSRHILKEDWSGKKQQYRFT</sequence>
<protein>
    <submittedName>
        <fullName evidence="2">Uncharacterized protein</fullName>
    </submittedName>
</protein>
<gene>
    <name evidence="2" type="ORF">RRG08_033418</name>
</gene>
<feature type="compositionally biased region" description="Basic and acidic residues" evidence="1">
    <location>
        <begin position="33"/>
        <end position="47"/>
    </location>
</feature>
<feature type="compositionally biased region" description="Basic and acidic residues" evidence="1">
    <location>
        <begin position="8"/>
        <end position="22"/>
    </location>
</feature>
<evidence type="ECO:0000313" key="3">
    <source>
        <dbReference type="Proteomes" id="UP001283361"/>
    </source>
</evidence>
<keyword evidence="3" id="KW-1185">Reference proteome</keyword>
<evidence type="ECO:0000256" key="1">
    <source>
        <dbReference type="SAM" id="MobiDB-lite"/>
    </source>
</evidence>